<sequence>MTPLDRPTEYDMSEKSQVSSFLTRHGPIQLASPRQLCYRHRTDIPRRPVADQLSRSAAQKRLETLPKADQSAISHIWSMFSAAPADQRKLILQGIVSTCCMPQLSFLASAVEPLLKIDFLAVLPSEISLKILSHLDATSLCHAAQVSKTWKALADDDIVWHRMCEQHIDKKCTKCGWGLPLLYKKKAIRKRPSEEVTAACGAKTESRRQIEDKPAQEAPNKRRRISQEDTAEIKKEIIADGKRRPWKEVYSERLVVERNWRTNKYKMRTLKGHKDGVMCVQFCENKNRLISGSYDKTVHVWNLETGEVLQVLKGHTRCVRALQFDDAKLVTGSMDNTLKIWNYHTGQCIRTLQGHTDGVVSLHFDSRILVSGSADKNVKVWNFLTGECFTLHGHTDWVNQVKIHRQSMVVSASDDTTIRVWDLNTRTCLKVLEGHVGQVQAAIPSMHGFTHRFMSNTPKVVAKTPEEIQQEQLHGCRQDQQQRQRNAGNEEVTIIPTPAQDTSDDEDQSMNTPIIISGSLDNTLKVWSMDSGECLRTLFGHVEGVWAVAFDKRRFVSGSSDSTIRIWDTDSGQALHTLQAHQKGVTSVSLSDTKIVSASEDGEIRIFDYGLQA</sequence>
<dbReference type="CDD" id="cd00200">
    <property type="entry name" value="WD40"/>
    <property type="match status" value="1"/>
</dbReference>
<feature type="region of interest" description="Disordered" evidence="5">
    <location>
        <begin position="198"/>
        <end position="229"/>
    </location>
</feature>
<dbReference type="Proteomes" id="UP000654370">
    <property type="component" value="Unassembled WGS sequence"/>
</dbReference>
<dbReference type="InterPro" id="IPR019775">
    <property type="entry name" value="WD40_repeat_CS"/>
</dbReference>
<dbReference type="Pfam" id="PF12937">
    <property type="entry name" value="F-box-like"/>
    <property type="match status" value="1"/>
</dbReference>
<feature type="repeat" description="WD" evidence="4">
    <location>
        <begin position="391"/>
        <end position="431"/>
    </location>
</feature>
<feature type="compositionally biased region" description="Basic and acidic residues" evidence="5">
    <location>
        <begin position="1"/>
        <end position="14"/>
    </location>
</feature>
<comment type="caution">
    <text evidence="7">The sequence shown here is derived from an EMBL/GenBank/DDBJ whole genome shotgun (WGS) entry which is preliminary data.</text>
</comment>
<feature type="region of interest" description="Disordered" evidence="5">
    <location>
        <begin position="473"/>
        <end position="507"/>
    </location>
</feature>
<dbReference type="Gene3D" id="1.20.1280.50">
    <property type="match status" value="1"/>
</dbReference>
<dbReference type="SUPFAM" id="SSF50998">
    <property type="entry name" value="Quinoprotein alcohol dehydrogenase-like"/>
    <property type="match status" value="1"/>
</dbReference>
<dbReference type="PROSITE" id="PS50082">
    <property type="entry name" value="WD_REPEATS_2"/>
    <property type="match status" value="7"/>
</dbReference>
<evidence type="ECO:0000313" key="7">
    <source>
        <dbReference type="EMBL" id="KAG2179214.1"/>
    </source>
</evidence>
<dbReference type="PANTHER" id="PTHR19872">
    <property type="entry name" value="UBIQUITIN LIGASE SPECIFICITY FACTOR/HREP PROTEIN"/>
    <property type="match status" value="1"/>
</dbReference>
<dbReference type="AlphaFoldDB" id="A0A8H7UHD6"/>
<dbReference type="SUPFAM" id="SSF81383">
    <property type="entry name" value="F-box domain"/>
    <property type="match status" value="1"/>
</dbReference>
<proteinExistence type="predicted"/>
<reference evidence="7" key="1">
    <citation type="submission" date="2020-12" db="EMBL/GenBank/DDBJ databases">
        <title>Metabolic potential, ecology and presence of endohyphal bacteria is reflected in genomic diversity of Mucoromycotina.</title>
        <authorList>
            <person name="Muszewska A."/>
            <person name="Okrasinska A."/>
            <person name="Steczkiewicz K."/>
            <person name="Drgas O."/>
            <person name="Orlowska M."/>
            <person name="Perlinska-Lenart U."/>
            <person name="Aleksandrzak-Piekarczyk T."/>
            <person name="Szatraj K."/>
            <person name="Zielenkiewicz U."/>
            <person name="Pilsyk S."/>
            <person name="Malc E."/>
            <person name="Mieczkowski P."/>
            <person name="Kruszewska J.S."/>
            <person name="Biernat P."/>
            <person name="Pawlowska J."/>
        </authorList>
    </citation>
    <scope>NUCLEOTIDE SEQUENCE</scope>
    <source>
        <strain evidence="7">WA0000067209</strain>
    </source>
</reference>
<dbReference type="InterPro" id="IPR001680">
    <property type="entry name" value="WD40_rpt"/>
</dbReference>
<evidence type="ECO:0000256" key="5">
    <source>
        <dbReference type="SAM" id="MobiDB-lite"/>
    </source>
</evidence>
<keyword evidence="2" id="KW-0677">Repeat</keyword>
<dbReference type="PRINTS" id="PR00320">
    <property type="entry name" value="GPROTEINBRPT"/>
</dbReference>
<feature type="repeat" description="WD" evidence="4">
    <location>
        <begin position="515"/>
        <end position="537"/>
    </location>
</feature>
<keyword evidence="3" id="KW-0833">Ubl conjugation pathway</keyword>
<evidence type="ECO:0000313" key="8">
    <source>
        <dbReference type="Proteomes" id="UP000654370"/>
    </source>
</evidence>
<evidence type="ECO:0000256" key="4">
    <source>
        <dbReference type="PROSITE-ProRule" id="PRU00221"/>
    </source>
</evidence>
<gene>
    <name evidence="7" type="ORF">INT43_002064</name>
</gene>
<dbReference type="InterPro" id="IPR020472">
    <property type="entry name" value="WD40_PAC1"/>
</dbReference>
<dbReference type="PROSITE" id="PS50181">
    <property type="entry name" value="FBOX"/>
    <property type="match status" value="1"/>
</dbReference>
<evidence type="ECO:0000259" key="6">
    <source>
        <dbReference type="PROSITE" id="PS50181"/>
    </source>
</evidence>
<dbReference type="OrthoDB" id="5580488at2759"/>
<organism evidence="7 8">
    <name type="scientific">Mortierella isabellina</name>
    <name type="common">Filamentous fungus</name>
    <name type="synonym">Umbelopsis isabellina</name>
    <dbReference type="NCBI Taxonomy" id="91625"/>
    <lineage>
        <taxon>Eukaryota</taxon>
        <taxon>Fungi</taxon>
        <taxon>Fungi incertae sedis</taxon>
        <taxon>Mucoromycota</taxon>
        <taxon>Mucoromycotina</taxon>
        <taxon>Umbelopsidomycetes</taxon>
        <taxon>Umbelopsidales</taxon>
        <taxon>Umbelopsidaceae</taxon>
        <taxon>Umbelopsis</taxon>
    </lineage>
</organism>
<dbReference type="PROSITE" id="PS50294">
    <property type="entry name" value="WD_REPEATS_REGION"/>
    <property type="match status" value="6"/>
</dbReference>
<feature type="repeat" description="WD" evidence="4">
    <location>
        <begin position="538"/>
        <end position="577"/>
    </location>
</feature>
<feature type="compositionally biased region" description="Basic and acidic residues" evidence="5">
    <location>
        <begin position="204"/>
        <end position="215"/>
    </location>
</feature>
<dbReference type="InterPro" id="IPR051075">
    <property type="entry name" value="SCF_subunit_WD-repeat"/>
</dbReference>
<dbReference type="GO" id="GO:1990756">
    <property type="term" value="F:ubiquitin-like ligase-substrate adaptor activity"/>
    <property type="evidence" value="ECO:0007669"/>
    <property type="project" value="UniProtKB-ARBA"/>
</dbReference>
<dbReference type="CDD" id="cd22147">
    <property type="entry name" value="F-box_SpPof1-like"/>
    <property type="match status" value="1"/>
</dbReference>
<dbReference type="FunFam" id="1.20.1280.50:FF:000016">
    <property type="entry name" value="E3 ubiquitin ligase complex SCF subunit sconB"/>
    <property type="match status" value="1"/>
</dbReference>
<dbReference type="SMART" id="SM00256">
    <property type="entry name" value="FBOX"/>
    <property type="match status" value="1"/>
</dbReference>
<dbReference type="GO" id="GO:0019005">
    <property type="term" value="C:SCF ubiquitin ligase complex"/>
    <property type="evidence" value="ECO:0007669"/>
    <property type="project" value="UniProtKB-ARBA"/>
</dbReference>
<dbReference type="InterPro" id="IPR011047">
    <property type="entry name" value="Quinoprotein_ADH-like_sf"/>
</dbReference>
<evidence type="ECO:0000256" key="3">
    <source>
        <dbReference type="ARBA" id="ARBA00022786"/>
    </source>
</evidence>
<protein>
    <recommendedName>
        <fullName evidence="6">F-box domain-containing protein</fullName>
    </recommendedName>
</protein>
<dbReference type="FunFam" id="2.130.10.10:FF:000715">
    <property type="entry name" value="F-box protein MET30"/>
    <property type="match status" value="1"/>
</dbReference>
<evidence type="ECO:0000256" key="1">
    <source>
        <dbReference type="ARBA" id="ARBA00022574"/>
    </source>
</evidence>
<dbReference type="GO" id="GO:0031146">
    <property type="term" value="P:SCF-dependent proteasomal ubiquitin-dependent protein catabolic process"/>
    <property type="evidence" value="ECO:0007669"/>
    <property type="project" value="UniProtKB-ARBA"/>
</dbReference>
<name>A0A8H7UHD6_MORIS</name>
<feature type="repeat" description="WD" evidence="4">
    <location>
        <begin position="312"/>
        <end position="351"/>
    </location>
</feature>
<dbReference type="SMART" id="SM00320">
    <property type="entry name" value="WD40"/>
    <property type="match status" value="7"/>
</dbReference>
<keyword evidence="8" id="KW-1185">Reference proteome</keyword>
<evidence type="ECO:0000256" key="2">
    <source>
        <dbReference type="ARBA" id="ARBA00022737"/>
    </source>
</evidence>
<dbReference type="InterPro" id="IPR001810">
    <property type="entry name" value="F-box_dom"/>
</dbReference>
<dbReference type="PANTHER" id="PTHR19872:SF9">
    <property type="entry name" value="UBIQUITIN-BINDING SDF UBIQUITIN LIGASE COMPLEX SUBUNIT"/>
    <property type="match status" value="1"/>
</dbReference>
<accession>A0A8H7UHD6</accession>
<feature type="repeat" description="WD" evidence="4">
    <location>
        <begin position="352"/>
        <end position="391"/>
    </location>
</feature>
<dbReference type="EMBL" id="JAEPQZ010000007">
    <property type="protein sequence ID" value="KAG2179214.1"/>
    <property type="molecule type" value="Genomic_DNA"/>
</dbReference>
<dbReference type="PROSITE" id="PS00678">
    <property type="entry name" value="WD_REPEATS_1"/>
    <property type="match status" value="3"/>
</dbReference>
<dbReference type="InterPro" id="IPR015943">
    <property type="entry name" value="WD40/YVTN_repeat-like_dom_sf"/>
</dbReference>
<dbReference type="Gene3D" id="2.130.10.10">
    <property type="entry name" value="YVTN repeat-like/Quinoprotein amine dehydrogenase"/>
    <property type="match status" value="3"/>
</dbReference>
<feature type="domain" description="F-box" evidence="6">
    <location>
        <begin position="117"/>
        <end position="163"/>
    </location>
</feature>
<feature type="repeat" description="WD" evidence="4">
    <location>
        <begin position="578"/>
        <end position="613"/>
    </location>
</feature>
<keyword evidence="1 4" id="KW-0853">WD repeat</keyword>
<dbReference type="InterPro" id="IPR036047">
    <property type="entry name" value="F-box-like_dom_sf"/>
</dbReference>
<feature type="region of interest" description="Disordered" evidence="5">
    <location>
        <begin position="1"/>
        <end position="21"/>
    </location>
</feature>
<dbReference type="Pfam" id="PF00400">
    <property type="entry name" value="WD40"/>
    <property type="match status" value="7"/>
</dbReference>
<feature type="repeat" description="WD" evidence="4">
    <location>
        <begin position="270"/>
        <end position="311"/>
    </location>
</feature>